<reference evidence="2" key="1">
    <citation type="journal article" date="2014" name="PLoS ONE">
        <title>Transcriptome-Based Identification of ABC Transporters in the Western Tarnished Plant Bug Lygus hesperus.</title>
        <authorList>
            <person name="Hull J.J."/>
            <person name="Chaney K."/>
            <person name="Geib S.M."/>
            <person name="Fabrick J.A."/>
            <person name="Brent C.S."/>
            <person name="Walsh D."/>
            <person name="Lavine L.C."/>
        </authorList>
    </citation>
    <scope>NUCLEOTIDE SEQUENCE</scope>
</reference>
<dbReference type="AlphaFoldDB" id="A0A0A9WX46"/>
<protein>
    <submittedName>
        <fullName evidence="2">Ubiquitin carboxyl-terminal hydrolase 10-B</fullName>
    </submittedName>
</protein>
<evidence type="ECO:0000256" key="1">
    <source>
        <dbReference type="SAM" id="MobiDB-lite"/>
    </source>
</evidence>
<proteinExistence type="predicted"/>
<accession>A0A0A9WX46</accession>
<keyword evidence="2" id="KW-0378">Hydrolase</keyword>
<dbReference type="GO" id="GO:0016787">
    <property type="term" value="F:hydrolase activity"/>
    <property type="evidence" value="ECO:0007669"/>
    <property type="project" value="UniProtKB-KW"/>
</dbReference>
<feature type="compositionally biased region" description="Basic and acidic residues" evidence="1">
    <location>
        <begin position="1"/>
        <end position="10"/>
    </location>
</feature>
<feature type="compositionally biased region" description="Low complexity" evidence="1">
    <location>
        <begin position="31"/>
        <end position="49"/>
    </location>
</feature>
<organism evidence="2">
    <name type="scientific">Lygus hesperus</name>
    <name type="common">Western plant bug</name>
    <dbReference type="NCBI Taxonomy" id="30085"/>
    <lineage>
        <taxon>Eukaryota</taxon>
        <taxon>Metazoa</taxon>
        <taxon>Ecdysozoa</taxon>
        <taxon>Arthropoda</taxon>
        <taxon>Hexapoda</taxon>
        <taxon>Insecta</taxon>
        <taxon>Pterygota</taxon>
        <taxon>Neoptera</taxon>
        <taxon>Paraneoptera</taxon>
        <taxon>Hemiptera</taxon>
        <taxon>Heteroptera</taxon>
        <taxon>Panheteroptera</taxon>
        <taxon>Cimicomorpha</taxon>
        <taxon>Miridae</taxon>
        <taxon>Mirini</taxon>
        <taxon>Lygus</taxon>
    </lineage>
</organism>
<reference evidence="2" key="2">
    <citation type="submission" date="2014-07" db="EMBL/GenBank/DDBJ databases">
        <authorList>
            <person name="Hull J."/>
        </authorList>
    </citation>
    <scope>NUCLEOTIDE SEQUENCE</scope>
</reference>
<name>A0A0A9WX46_LYGHE</name>
<dbReference type="EMBL" id="GBHO01030582">
    <property type="protein sequence ID" value="JAG13022.1"/>
    <property type="molecule type" value="Transcribed_RNA"/>
</dbReference>
<evidence type="ECO:0000313" key="2">
    <source>
        <dbReference type="EMBL" id="JAG13022.1"/>
    </source>
</evidence>
<feature type="region of interest" description="Disordered" evidence="1">
    <location>
        <begin position="1"/>
        <end position="51"/>
    </location>
</feature>
<feature type="compositionally biased region" description="Acidic residues" evidence="1">
    <location>
        <begin position="145"/>
        <end position="162"/>
    </location>
</feature>
<gene>
    <name evidence="2" type="primary">usp10-b</name>
    <name evidence="2" type="ORF">CM83_103380</name>
</gene>
<sequence>MHNQNRERQQMNKSGGGAHIRDNDTNNETASGVSTSHSSSGESYNGSDDSIMEGDEEMTLVKKTHDIAPIYDEGRKNIQVPIVQTFGDIQFGVKSVLRTEDILRNVTNISQNRLPMYVPPSTLYPRISSTNQSMHEHGSGTANASDDESSEDDGSGEEDENTENTATHDKKKFYVRNFITLQRD</sequence>
<feature type="region of interest" description="Disordered" evidence="1">
    <location>
        <begin position="126"/>
        <end position="169"/>
    </location>
</feature>